<accession>A0A9W6X460</accession>
<feature type="compositionally biased region" description="Polar residues" evidence="1">
    <location>
        <begin position="36"/>
        <end position="57"/>
    </location>
</feature>
<dbReference type="AlphaFoldDB" id="A0A9W6X460"/>
<protein>
    <submittedName>
        <fullName evidence="2">Unnamed protein product</fullName>
    </submittedName>
</protein>
<name>A0A9W6X460_9STRA</name>
<gene>
    <name evidence="2" type="ORF">Pfra01_000633700</name>
</gene>
<reference evidence="2" key="1">
    <citation type="submission" date="2023-04" db="EMBL/GenBank/DDBJ databases">
        <title>Phytophthora fragariaefolia NBRC 109709.</title>
        <authorList>
            <person name="Ichikawa N."/>
            <person name="Sato H."/>
            <person name="Tonouchi N."/>
        </authorList>
    </citation>
    <scope>NUCLEOTIDE SEQUENCE</scope>
    <source>
        <strain evidence="2">NBRC 109709</strain>
    </source>
</reference>
<comment type="caution">
    <text evidence="2">The sequence shown here is derived from an EMBL/GenBank/DDBJ whole genome shotgun (WGS) entry which is preliminary data.</text>
</comment>
<proteinExistence type="predicted"/>
<keyword evidence="3" id="KW-1185">Reference proteome</keyword>
<evidence type="ECO:0000313" key="2">
    <source>
        <dbReference type="EMBL" id="GMF29539.1"/>
    </source>
</evidence>
<organism evidence="2 3">
    <name type="scientific">Phytophthora fragariaefolia</name>
    <dbReference type="NCBI Taxonomy" id="1490495"/>
    <lineage>
        <taxon>Eukaryota</taxon>
        <taxon>Sar</taxon>
        <taxon>Stramenopiles</taxon>
        <taxon>Oomycota</taxon>
        <taxon>Peronosporomycetes</taxon>
        <taxon>Peronosporales</taxon>
        <taxon>Peronosporaceae</taxon>
        <taxon>Phytophthora</taxon>
    </lineage>
</organism>
<evidence type="ECO:0000313" key="3">
    <source>
        <dbReference type="Proteomes" id="UP001165121"/>
    </source>
</evidence>
<evidence type="ECO:0000256" key="1">
    <source>
        <dbReference type="SAM" id="MobiDB-lite"/>
    </source>
</evidence>
<feature type="region of interest" description="Disordered" evidence="1">
    <location>
        <begin position="1"/>
        <end position="57"/>
    </location>
</feature>
<dbReference type="EMBL" id="BSXT01000539">
    <property type="protein sequence ID" value="GMF29539.1"/>
    <property type="molecule type" value="Genomic_DNA"/>
</dbReference>
<sequence length="97" mass="10149">MVGPQARSRRASLKLHQPPSGISLNQVGIKSPPPSSTFNTLATSDANATATPPSTKQANTQLTRVDLQIAAAHCNLLSLADKARPRPLQALVTPSLS</sequence>
<dbReference type="Proteomes" id="UP001165121">
    <property type="component" value="Unassembled WGS sequence"/>
</dbReference>